<accession>A0A7S1PJP2</accession>
<organism evidence="2">
    <name type="scientific">Percolomonas cosmopolitus</name>
    <dbReference type="NCBI Taxonomy" id="63605"/>
    <lineage>
        <taxon>Eukaryota</taxon>
        <taxon>Discoba</taxon>
        <taxon>Heterolobosea</taxon>
        <taxon>Tetramitia</taxon>
        <taxon>Eutetramitia</taxon>
        <taxon>Percolomonadidae</taxon>
        <taxon>Percolomonas</taxon>
    </lineage>
</organism>
<feature type="region of interest" description="Disordered" evidence="1">
    <location>
        <begin position="127"/>
        <end position="191"/>
    </location>
</feature>
<gene>
    <name evidence="2" type="ORF">PCOS0759_LOCUS9636</name>
</gene>
<dbReference type="AlphaFoldDB" id="A0A7S1PJP2"/>
<evidence type="ECO:0000256" key="1">
    <source>
        <dbReference type="SAM" id="MobiDB-lite"/>
    </source>
</evidence>
<evidence type="ECO:0000313" key="2">
    <source>
        <dbReference type="EMBL" id="CAD9086382.1"/>
    </source>
</evidence>
<reference evidence="2" key="1">
    <citation type="submission" date="2021-01" db="EMBL/GenBank/DDBJ databases">
        <authorList>
            <person name="Corre E."/>
            <person name="Pelletier E."/>
            <person name="Niang G."/>
            <person name="Scheremetjew M."/>
            <person name="Finn R."/>
            <person name="Kale V."/>
            <person name="Holt S."/>
            <person name="Cochrane G."/>
            <person name="Meng A."/>
            <person name="Brown T."/>
            <person name="Cohen L."/>
        </authorList>
    </citation>
    <scope>NUCLEOTIDE SEQUENCE</scope>
    <source>
        <strain evidence="2">WS</strain>
    </source>
</reference>
<sequence length="191" mass="20849">MFVFATICVFVQPRTTAHLAGTATSLAEYSFPCTRTSWNMNFSMESLSFSSIGVSHSFVTPSHSNQATSSGEHSPMTVPFLYGTSPCSSPENENPIQPKNYQTCMEYYRDLYPQQKEQDVVPIVTTTAPQGTNSQNNSPSGLNTPAFGTPSSSMRRHVTTNIHSSSHMSSSPSRSLASDFAGVSSPRREHH</sequence>
<proteinExistence type="predicted"/>
<feature type="compositionally biased region" description="Polar residues" evidence="1">
    <location>
        <begin position="127"/>
        <end position="143"/>
    </location>
</feature>
<name>A0A7S1PJP2_9EUKA</name>
<feature type="compositionally biased region" description="Low complexity" evidence="1">
    <location>
        <begin position="164"/>
        <end position="178"/>
    </location>
</feature>
<protein>
    <submittedName>
        <fullName evidence="2">Uncharacterized protein</fullName>
    </submittedName>
</protein>
<dbReference type="EMBL" id="HBGD01011640">
    <property type="protein sequence ID" value="CAD9086382.1"/>
    <property type="molecule type" value="Transcribed_RNA"/>
</dbReference>
<feature type="compositionally biased region" description="Polar residues" evidence="1">
    <location>
        <begin position="149"/>
        <end position="163"/>
    </location>
</feature>